<name>A0AB36DN56_MORCA</name>
<organism evidence="1 2">
    <name type="scientific">Moraxella catarrhalis</name>
    <name type="common">Branhamella catarrhalis</name>
    <dbReference type="NCBI Taxonomy" id="480"/>
    <lineage>
        <taxon>Bacteria</taxon>
        <taxon>Pseudomonadati</taxon>
        <taxon>Pseudomonadota</taxon>
        <taxon>Gammaproteobacteria</taxon>
        <taxon>Moraxellales</taxon>
        <taxon>Moraxellaceae</taxon>
        <taxon>Moraxella</taxon>
    </lineage>
</organism>
<accession>A0AB36DN56</accession>
<dbReference type="AlphaFoldDB" id="A0AB36DN56"/>
<evidence type="ECO:0000313" key="2">
    <source>
        <dbReference type="Proteomes" id="UP000078295"/>
    </source>
</evidence>
<proteinExistence type="predicted"/>
<dbReference type="Proteomes" id="UP000078295">
    <property type="component" value="Unassembled WGS sequence"/>
</dbReference>
<dbReference type="EMBL" id="LXHQ01000030">
    <property type="protein sequence ID" value="OAV25316.1"/>
    <property type="molecule type" value="Genomic_DNA"/>
</dbReference>
<evidence type="ECO:0000313" key="1">
    <source>
        <dbReference type="EMBL" id="OAV25316.1"/>
    </source>
</evidence>
<comment type="caution">
    <text evidence="1">The sequence shown here is derived from an EMBL/GenBank/DDBJ whole genome shotgun (WGS) entry which is preliminary data.</text>
</comment>
<protein>
    <submittedName>
        <fullName evidence="1">Uncharacterized protein</fullName>
    </submittedName>
</protein>
<sequence length="65" mass="7365">MLACGFTGDSFGTGYIAGDDEHYTKYINARLCMEKKGWINTEGPTCGTPMFKDDPLCKQWQKEHQ</sequence>
<reference evidence="1 2" key="1">
    <citation type="journal article" date="2016" name="Genome Biol. Evol.">
        <title>Comparative Genomic Analyses of the Moraxella catarrhalis Serosensitive and Seroresistant Lineages Demonstrate Their Independent Evolution.</title>
        <authorList>
            <person name="Earl J.P."/>
            <person name="de Vries S.P."/>
            <person name="Ahmed A."/>
            <person name="Powell E."/>
            <person name="Schultz M.P."/>
            <person name="Hermans P.W."/>
            <person name="Hill D.J."/>
            <person name="Zhou Z."/>
            <person name="Constantinidou C.I."/>
            <person name="Hu F.Z."/>
            <person name="Bootsma H.J."/>
            <person name="Ehrlich G.D."/>
        </authorList>
    </citation>
    <scope>NUCLEOTIDE SEQUENCE [LARGE SCALE GENOMIC DNA]</scope>
    <source>
        <strain evidence="1 2">F23</strain>
    </source>
</reference>
<gene>
    <name evidence="1" type="ORF">AO370_1066</name>
</gene>